<dbReference type="Pfam" id="PF03466">
    <property type="entry name" value="LysR_substrate"/>
    <property type="match status" value="1"/>
</dbReference>
<dbReference type="CDD" id="cd08422">
    <property type="entry name" value="PBP2_CrgA_like"/>
    <property type="match status" value="1"/>
</dbReference>
<keyword evidence="2" id="KW-0805">Transcription regulation</keyword>
<dbReference type="Gene3D" id="1.10.10.10">
    <property type="entry name" value="Winged helix-like DNA-binding domain superfamily/Winged helix DNA-binding domain"/>
    <property type="match status" value="1"/>
</dbReference>
<comment type="similarity">
    <text evidence="1">Belongs to the LysR transcriptional regulatory family.</text>
</comment>
<keyword evidence="4" id="KW-0804">Transcription</keyword>
<dbReference type="Pfam" id="PF00126">
    <property type="entry name" value="HTH_1"/>
    <property type="match status" value="1"/>
</dbReference>
<proteinExistence type="inferred from homology"/>
<keyword evidence="3" id="KW-0238">DNA-binding</keyword>
<dbReference type="InterPro" id="IPR036390">
    <property type="entry name" value="WH_DNA-bd_sf"/>
</dbReference>
<feature type="domain" description="HTH lysR-type" evidence="5">
    <location>
        <begin position="10"/>
        <end position="62"/>
    </location>
</feature>
<gene>
    <name evidence="6" type="ORF">Q4535_03100</name>
</gene>
<dbReference type="PANTHER" id="PTHR30537:SF5">
    <property type="entry name" value="HTH-TYPE TRANSCRIPTIONAL ACTIVATOR TTDR-RELATED"/>
    <property type="match status" value="1"/>
</dbReference>
<evidence type="ECO:0000313" key="6">
    <source>
        <dbReference type="EMBL" id="MDO6671098.1"/>
    </source>
</evidence>
<dbReference type="PANTHER" id="PTHR30537">
    <property type="entry name" value="HTH-TYPE TRANSCRIPTIONAL REGULATOR"/>
    <property type="match status" value="1"/>
</dbReference>
<name>A0AAP4TWK9_9GAMM</name>
<evidence type="ECO:0000256" key="4">
    <source>
        <dbReference type="ARBA" id="ARBA00023163"/>
    </source>
</evidence>
<organism evidence="6 7">
    <name type="scientific">Cobetia amphilecti</name>
    <dbReference type="NCBI Taxonomy" id="1055104"/>
    <lineage>
        <taxon>Bacteria</taxon>
        <taxon>Pseudomonadati</taxon>
        <taxon>Pseudomonadota</taxon>
        <taxon>Gammaproteobacteria</taxon>
        <taxon>Oceanospirillales</taxon>
        <taxon>Halomonadaceae</taxon>
        <taxon>Cobetia</taxon>
    </lineage>
</organism>
<evidence type="ECO:0000256" key="1">
    <source>
        <dbReference type="ARBA" id="ARBA00009437"/>
    </source>
</evidence>
<dbReference type="InterPro" id="IPR058163">
    <property type="entry name" value="LysR-type_TF_proteobact-type"/>
</dbReference>
<dbReference type="Gene3D" id="3.40.190.290">
    <property type="match status" value="1"/>
</dbReference>
<comment type="caution">
    <text evidence="6">The sequence shown here is derived from an EMBL/GenBank/DDBJ whole genome shotgun (WGS) entry which is preliminary data.</text>
</comment>
<dbReference type="RefSeq" id="WP_131431659.1">
    <property type="nucleotide sequence ID" value="NZ_JAUORK010000003.1"/>
</dbReference>
<dbReference type="AlphaFoldDB" id="A0AAP4TWK9"/>
<dbReference type="FunFam" id="1.10.10.10:FF:000001">
    <property type="entry name" value="LysR family transcriptional regulator"/>
    <property type="match status" value="1"/>
</dbReference>
<dbReference type="InterPro" id="IPR005119">
    <property type="entry name" value="LysR_subst-bd"/>
</dbReference>
<sequence length="301" mass="33719">MRHHKQVERLMLFAQVAESLSFTRAAKALGVSRAHLSEQVRRLEQDIGAPLLIRTTRAVRLTEEGERIRQRMQSVHGELLALERELEHDLEQTSESERQGYSGVLRITAPVLFAERYLVEVCNAFQARHPAVELRLDVSYESHDLTREPFDVAFRATRTPPDNMIARRLLDYVHCCCASPEYLAAHGTPHTAAALGDHRCHVWSGQSGWPLASGEVSLAGGLAINDHRLLKQQALGHAGIIRVAHYLVDRELAEGRLVRLLAHEEGEPNSIYMLYPQRLPQSGKLRAFMAAVEAAMPPRGA</sequence>
<dbReference type="Proteomes" id="UP001170481">
    <property type="component" value="Unassembled WGS sequence"/>
</dbReference>
<reference evidence="6" key="1">
    <citation type="submission" date="2023-07" db="EMBL/GenBank/DDBJ databases">
        <title>Genome content predicts the carbon catabolic preferences of heterotrophic bacteria.</title>
        <authorList>
            <person name="Gralka M."/>
        </authorList>
    </citation>
    <scope>NUCLEOTIDE SEQUENCE</scope>
    <source>
        <strain evidence="6">C2R13</strain>
    </source>
</reference>
<evidence type="ECO:0000313" key="7">
    <source>
        <dbReference type="Proteomes" id="UP001170481"/>
    </source>
</evidence>
<dbReference type="GO" id="GO:0003700">
    <property type="term" value="F:DNA-binding transcription factor activity"/>
    <property type="evidence" value="ECO:0007669"/>
    <property type="project" value="InterPro"/>
</dbReference>
<evidence type="ECO:0000256" key="3">
    <source>
        <dbReference type="ARBA" id="ARBA00023125"/>
    </source>
</evidence>
<protein>
    <submittedName>
        <fullName evidence="6">LysR family transcriptional regulator</fullName>
    </submittedName>
</protein>
<evidence type="ECO:0000256" key="2">
    <source>
        <dbReference type="ARBA" id="ARBA00023015"/>
    </source>
</evidence>
<dbReference type="PROSITE" id="PS50931">
    <property type="entry name" value="HTH_LYSR"/>
    <property type="match status" value="1"/>
</dbReference>
<dbReference type="EMBL" id="JAUORK010000003">
    <property type="protein sequence ID" value="MDO6671098.1"/>
    <property type="molecule type" value="Genomic_DNA"/>
</dbReference>
<accession>A0AAP4TWK9</accession>
<evidence type="ECO:0000259" key="5">
    <source>
        <dbReference type="PROSITE" id="PS50931"/>
    </source>
</evidence>
<dbReference type="GO" id="GO:0003677">
    <property type="term" value="F:DNA binding"/>
    <property type="evidence" value="ECO:0007669"/>
    <property type="project" value="UniProtKB-KW"/>
</dbReference>
<dbReference type="InterPro" id="IPR036388">
    <property type="entry name" value="WH-like_DNA-bd_sf"/>
</dbReference>
<dbReference type="SUPFAM" id="SSF53850">
    <property type="entry name" value="Periplasmic binding protein-like II"/>
    <property type="match status" value="1"/>
</dbReference>
<dbReference type="SUPFAM" id="SSF46785">
    <property type="entry name" value="Winged helix' DNA-binding domain"/>
    <property type="match status" value="1"/>
</dbReference>
<dbReference type="PRINTS" id="PR00039">
    <property type="entry name" value="HTHLYSR"/>
</dbReference>
<dbReference type="InterPro" id="IPR000847">
    <property type="entry name" value="LysR_HTH_N"/>
</dbReference>